<dbReference type="FunCoup" id="E1ZI32">
    <property type="interactions" value="1414"/>
</dbReference>
<dbReference type="InterPro" id="IPR011666">
    <property type="entry name" value="DUF1604"/>
</dbReference>
<feature type="region of interest" description="Disordered" evidence="1">
    <location>
        <begin position="521"/>
        <end position="542"/>
    </location>
</feature>
<evidence type="ECO:0000313" key="4">
    <source>
        <dbReference type="EMBL" id="EFN54566.1"/>
    </source>
</evidence>
<dbReference type="RefSeq" id="XP_005846668.1">
    <property type="nucleotide sequence ID" value="XM_005846606.1"/>
</dbReference>
<dbReference type="InterPro" id="IPR035967">
    <property type="entry name" value="SWAP/Surp_sf"/>
</dbReference>
<dbReference type="InterPro" id="IPR000467">
    <property type="entry name" value="G_patch_dom"/>
</dbReference>
<dbReference type="PANTHER" id="PTHR13384">
    <property type="entry name" value="G PATCH DOMAIN-CONTAINING PROTEIN 1"/>
    <property type="match status" value="1"/>
</dbReference>
<dbReference type="Pfam" id="PF07713">
    <property type="entry name" value="DUF1604"/>
    <property type="match status" value="1"/>
</dbReference>
<feature type="compositionally biased region" description="Basic residues" evidence="1">
    <location>
        <begin position="780"/>
        <end position="795"/>
    </location>
</feature>
<dbReference type="GO" id="GO:0003723">
    <property type="term" value="F:RNA binding"/>
    <property type="evidence" value="ECO:0007669"/>
    <property type="project" value="InterPro"/>
</dbReference>
<dbReference type="GeneID" id="17354041"/>
<dbReference type="Gene3D" id="1.10.10.790">
    <property type="entry name" value="Surp module"/>
    <property type="match status" value="1"/>
</dbReference>
<sequence length="847" mass="90576">MAGLADEPDFHFFGTEIEDERETRLGQHHKKVTDPSATRALPLHKQEVTDEQGRRRFHGAFTGGFSAGYFNTVGSKEGWQPGEFRSSRDSRAAVQQSVEQYLDEDELEELRRTNLQRGRTACWGCWGTQMSMQTTAEYDTFGSTAAELARRTAADAAAERPSAIPGLLPDELVVPVADSVGIRLLQKMGWRQGKGIGVGGDAPTPADEEAEEGGAAAGGEEGAQGRKQRRWGQHVSVAAENTQLYLLAPKTDVHGLGFDPFKGAEDFRRLKEQRQAAARPGQGAGDARKRRRGIAFGSGVLDEEDGYGHGASLDDYVTHDDVGEYDDEVEAGGMPRSRVPKLRKGGLGDRLANRGYSFEITEEEEEPAALEWHPHARQHQYALPGREAPLLLQSREQAQGKSGLVPGFVRATVAVVFAYFPPPRVPPGYVPLHRPSRDTEAALPAVVDKAAPPPQAEPPADPQLRQAIDSLAFFVARNGIIFESMVRQRQQKEGQHAFLSGGEGAAYYRWKVHSLRSIIQPHQQQQRRVQQQPAIGQRSAPLSADERGALLGEQPLAAAAAAAAAAGGSQHQGWATGAQPDAAGAADAFLSSLSGMLGGGGEAAPEAAPPLPPGPQPPLDAQEQQEEEAAEAAAAAAERPVDLFKAIFEDSEEEEEEEEEAADITAHQQQPEQQLEQQPGAAAAAAAAAGGHAQRQQGGLALVDDHSRPAQQAQQQQQQQQWPLQDASFGFAKLRQQPAAGPPPPPLPGPAARAQALPPASVAAAAAAAGALDDATKQRPVLRRTCSKKNKKKKEKEKERKEKKSKSKGKERARSSKQRKGRGSKHRHGSGSSGGSSGSSGSGSDSE</sequence>
<evidence type="ECO:0000256" key="1">
    <source>
        <dbReference type="SAM" id="MobiDB-lite"/>
    </source>
</evidence>
<accession>E1ZI32</accession>
<dbReference type="Pfam" id="PF01805">
    <property type="entry name" value="Surp"/>
    <property type="match status" value="1"/>
</dbReference>
<feature type="compositionally biased region" description="Low complexity" evidence="1">
    <location>
        <begin position="750"/>
        <end position="772"/>
    </location>
</feature>
<dbReference type="OrthoDB" id="20507at2759"/>
<feature type="region of interest" description="Disordered" evidence="1">
    <location>
        <begin position="193"/>
        <end position="233"/>
    </location>
</feature>
<feature type="domain" description="SURP motif" evidence="2">
    <location>
        <begin position="467"/>
        <end position="509"/>
    </location>
</feature>
<dbReference type="STRING" id="554065.E1ZI32"/>
<gene>
    <name evidence="4" type="ORF">CHLNCDRAFT_53051</name>
</gene>
<dbReference type="PROSITE" id="PS50128">
    <property type="entry name" value="SURP"/>
    <property type="match status" value="1"/>
</dbReference>
<feature type="compositionally biased region" description="Acidic residues" evidence="1">
    <location>
        <begin position="649"/>
        <end position="662"/>
    </location>
</feature>
<feature type="compositionally biased region" description="Gly residues" evidence="1">
    <location>
        <begin position="831"/>
        <end position="841"/>
    </location>
</feature>
<dbReference type="KEGG" id="cvr:CHLNCDRAFT_53051"/>
<dbReference type="GO" id="GO:0006397">
    <property type="term" value="P:mRNA processing"/>
    <property type="evidence" value="ECO:0007669"/>
    <property type="project" value="InterPro"/>
</dbReference>
<dbReference type="PANTHER" id="PTHR13384:SF19">
    <property type="entry name" value="G PATCH DOMAIN-CONTAINING PROTEIN 1"/>
    <property type="match status" value="1"/>
</dbReference>
<feature type="compositionally biased region" description="Basic and acidic residues" evidence="1">
    <location>
        <begin position="796"/>
        <end position="814"/>
    </location>
</feature>
<feature type="compositionally biased region" description="Low complexity" evidence="1">
    <location>
        <begin position="521"/>
        <end position="533"/>
    </location>
</feature>
<keyword evidence="5" id="KW-1185">Reference proteome</keyword>
<feature type="compositionally biased region" description="Low complexity" evidence="1">
    <location>
        <begin position="666"/>
        <end position="701"/>
    </location>
</feature>
<feature type="region of interest" description="Disordered" evidence="1">
    <location>
        <begin position="272"/>
        <end position="291"/>
    </location>
</feature>
<dbReference type="Proteomes" id="UP000008141">
    <property type="component" value="Unassembled WGS sequence"/>
</dbReference>
<organism evidence="5">
    <name type="scientific">Chlorella variabilis</name>
    <name type="common">Green alga</name>
    <dbReference type="NCBI Taxonomy" id="554065"/>
    <lineage>
        <taxon>Eukaryota</taxon>
        <taxon>Viridiplantae</taxon>
        <taxon>Chlorophyta</taxon>
        <taxon>core chlorophytes</taxon>
        <taxon>Trebouxiophyceae</taxon>
        <taxon>Chlorellales</taxon>
        <taxon>Chlorellaceae</taxon>
        <taxon>Chlorella clade</taxon>
        <taxon>Chlorella</taxon>
    </lineage>
</organism>
<feature type="compositionally biased region" description="Low complexity" evidence="1">
    <location>
        <begin position="710"/>
        <end position="721"/>
    </location>
</feature>
<feature type="compositionally biased region" description="Pro residues" evidence="1">
    <location>
        <begin position="607"/>
        <end position="618"/>
    </location>
</feature>
<dbReference type="EMBL" id="GL433847">
    <property type="protein sequence ID" value="EFN54566.1"/>
    <property type="molecule type" value="Genomic_DNA"/>
</dbReference>
<dbReference type="AlphaFoldDB" id="E1ZI32"/>
<name>E1ZI32_CHLVA</name>
<dbReference type="InterPro" id="IPR000061">
    <property type="entry name" value="Surp"/>
</dbReference>
<dbReference type="SUPFAM" id="SSF109905">
    <property type="entry name" value="Surp module (SWAP domain)"/>
    <property type="match status" value="1"/>
</dbReference>
<dbReference type="PROSITE" id="PS50174">
    <property type="entry name" value="G_PATCH"/>
    <property type="match status" value="1"/>
</dbReference>
<evidence type="ECO:0000259" key="2">
    <source>
        <dbReference type="PROSITE" id="PS50128"/>
    </source>
</evidence>
<feature type="compositionally biased region" description="Basic residues" evidence="1">
    <location>
        <begin position="815"/>
        <end position="829"/>
    </location>
</feature>
<evidence type="ECO:0008006" key="6">
    <source>
        <dbReference type="Google" id="ProtNLM"/>
    </source>
</evidence>
<dbReference type="InParanoid" id="E1ZI32"/>
<feature type="region of interest" description="Disordered" evidence="1">
    <location>
        <begin position="21"/>
        <end position="51"/>
    </location>
</feature>
<feature type="region of interest" description="Disordered" evidence="1">
    <location>
        <begin position="596"/>
        <end position="847"/>
    </location>
</feature>
<feature type="compositionally biased region" description="Pro residues" evidence="1">
    <location>
        <begin position="740"/>
        <end position="749"/>
    </location>
</feature>
<dbReference type="eggNOG" id="KOG2138">
    <property type="taxonomic scope" value="Eukaryota"/>
</dbReference>
<feature type="domain" description="G-patch" evidence="3">
    <location>
        <begin position="177"/>
        <end position="197"/>
    </location>
</feature>
<protein>
    <recommendedName>
        <fullName evidence="6">G-patch domain-containing protein</fullName>
    </recommendedName>
</protein>
<reference evidence="4 5" key="1">
    <citation type="journal article" date="2010" name="Plant Cell">
        <title>The Chlorella variabilis NC64A genome reveals adaptation to photosymbiosis, coevolution with viruses, and cryptic sex.</title>
        <authorList>
            <person name="Blanc G."/>
            <person name="Duncan G."/>
            <person name="Agarkova I."/>
            <person name="Borodovsky M."/>
            <person name="Gurnon J."/>
            <person name="Kuo A."/>
            <person name="Lindquist E."/>
            <person name="Lucas S."/>
            <person name="Pangilinan J."/>
            <person name="Polle J."/>
            <person name="Salamov A."/>
            <person name="Terry A."/>
            <person name="Yamada T."/>
            <person name="Dunigan D.D."/>
            <person name="Grigoriev I.V."/>
            <person name="Claverie J.M."/>
            <person name="Van Etten J.L."/>
        </authorList>
    </citation>
    <scope>NUCLEOTIDE SEQUENCE [LARGE SCALE GENOMIC DNA]</scope>
    <source>
        <strain evidence="4 5">NC64A</strain>
    </source>
</reference>
<proteinExistence type="predicted"/>
<dbReference type="SMART" id="SM00648">
    <property type="entry name" value="SWAP"/>
    <property type="match status" value="1"/>
</dbReference>
<evidence type="ECO:0000313" key="5">
    <source>
        <dbReference type="Proteomes" id="UP000008141"/>
    </source>
</evidence>
<dbReference type="Pfam" id="PF01585">
    <property type="entry name" value="G-patch"/>
    <property type="match status" value="1"/>
</dbReference>
<evidence type="ECO:0000259" key="3">
    <source>
        <dbReference type="PROSITE" id="PS50174"/>
    </source>
</evidence>
<dbReference type="GO" id="GO:0005634">
    <property type="term" value="C:nucleus"/>
    <property type="evidence" value="ECO:0007669"/>
    <property type="project" value="TreeGrafter"/>
</dbReference>